<keyword evidence="4" id="KW-1185">Reference proteome</keyword>
<organism evidence="3 4">
    <name type="scientific">Novosphingobium fluoreni</name>
    <dbReference type="NCBI Taxonomy" id="1391222"/>
    <lineage>
        <taxon>Bacteria</taxon>
        <taxon>Pseudomonadati</taxon>
        <taxon>Pseudomonadota</taxon>
        <taxon>Alphaproteobacteria</taxon>
        <taxon>Sphingomonadales</taxon>
        <taxon>Sphingomonadaceae</taxon>
        <taxon>Novosphingobium</taxon>
    </lineage>
</organism>
<feature type="signal peptide" evidence="2">
    <location>
        <begin position="1"/>
        <end position="27"/>
    </location>
</feature>
<keyword evidence="2" id="KW-0732">Signal</keyword>
<evidence type="ECO:0000313" key="4">
    <source>
        <dbReference type="Proteomes" id="UP000561459"/>
    </source>
</evidence>
<dbReference type="RefSeq" id="WP_246388500.1">
    <property type="nucleotide sequence ID" value="NZ_JACIDY010000003.1"/>
</dbReference>
<gene>
    <name evidence="3" type="ORF">GGR39_001683</name>
</gene>
<keyword evidence="1" id="KW-0472">Membrane</keyword>
<keyword evidence="1" id="KW-1133">Transmembrane helix</keyword>
<reference evidence="3 4" key="1">
    <citation type="submission" date="2020-08" db="EMBL/GenBank/DDBJ databases">
        <title>Genomic Encyclopedia of Type Strains, Phase IV (KMG-IV): sequencing the most valuable type-strain genomes for metagenomic binning, comparative biology and taxonomic classification.</title>
        <authorList>
            <person name="Goeker M."/>
        </authorList>
    </citation>
    <scope>NUCLEOTIDE SEQUENCE [LARGE SCALE GENOMIC DNA]</scope>
    <source>
        <strain evidence="3 4">DSM 27568</strain>
    </source>
</reference>
<keyword evidence="1" id="KW-0812">Transmembrane</keyword>
<dbReference type="EMBL" id="JACIDY010000003">
    <property type="protein sequence ID" value="MBB3940033.1"/>
    <property type="molecule type" value="Genomic_DNA"/>
</dbReference>
<evidence type="ECO:0000313" key="3">
    <source>
        <dbReference type="EMBL" id="MBB3940033.1"/>
    </source>
</evidence>
<feature type="chain" id="PRO_5030634733" evidence="2">
    <location>
        <begin position="28"/>
        <end position="177"/>
    </location>
</feature>
<accession>A0A7W6C3B0</accession>
<dbReference type="Proteomes" id="UP000561459">
    <property type="component" value="Unassembled WGS sequence"/>
</dbReference>
<feature type="transmembrane region" description="Helical" evidence="1">
    <location>
        <begin position="40"/>
        <end position="57"/>
    </location>
</feature>
<evidence type="ECO:0000256" key="1">
    <source>
        <dbReference type="SAM" id="Phobius"/>
    </source>
</evidence>
<evidence type="ECO:0000256" key="2">
    <source>
        <dbReference type="SAM" id="SignalP"/>
    </source>
</evidence>
<sequence length="177" mass="21499">MKTFFKTVSAVATLAVASLGLVQTAEARPYWDRRGDDTAIAIGAGLVGLAVGAVLADRGDGRYYDNRYYQSRRYVRVAGYPDYYYYYDGAPGRYYRDRYFGQSGYYGYGWNRGYGGDRWGRGYDRWDRRDWDRRGWYGRDWNRRDWDRRDRAWDRGDWRRDRRNWERRDWDRRGGRW</sequence>
<protein>
    <submittedName>
        <fullName evidence="3">Uncharacterized protein</fullName>
    </submittedName>
</protein>
<proteinExistence type="predicted"/>
<comment type="caution">
    <text evidence="3">The sequence shown here is derived from an EMBL/GenBank/DDBJ whole genome shotgun (WGS) entry which is preliminary data.</text>
</comment>
<name>A0A7W6C3B0_9SPHN</name>
<dbReference type="AlphaFoldDB" id="A0A7W6C3B0"/>